<evidence type="ECO:0000313" key="2">
    <source>
        <dbReference type="EMBL" id="QIW87253.1"/>
    </source>
</evidence>
<dbReference type="Pfam" id="PF13392">
    <property type="entry name" value="HNH_3"/>
    <property type="match status" value="1"/>
</dbReference>
<keyword evidence="2" id="KW-0378">Hydrolase</keyword>
<proteinExistence type="predicted"/>
<dbReference type="SUPFAM" id="SSF54060">
    <property type="entry name" value="His-Me finger endonucleases"/>
    <property type="match status" value="1"/>
</dbReference>
<dbReference type="InterPro" id="IPR044930">
    <property type="entry name" value="Homing_endonuclease_His-Me"/>
</dbReference>
<dbReference type="GO" id="GO:0004519">
    <property type="term" value="F:endonuclease activity"/>
    <property type="evidence" value="ECO:0007669"/>
    <property type="project" value="UniProtKB-KW"/>
</dbReference>
<sequence length="118" mass="13425">MLMENREAILARITDRILIQDLGFLLNGVPSPCHIWQGGTSGNGRGGGYGRMSLYGCTTAVHIVMWRLHNGPILPKRQIDHMCNNRLCCNILHLQMVTNLKNQRLRAKRAKEALYYHV</sequence>
<keyword evidence="3" id="KW-1185">Reference proteome</keyword>
<accession>A0A858MRS3</accession>
<organism evidence="2 3">
    <name type="scientific">Agrobacterium phage OLIVR1</name>
    <dbReference type="NCBI Taxonomy" id="2723769"/>
    <lineage>
        <taxon>Viruses</taxon>
        <taxon>Duplodnaviria</taxon>
        <taxon>Heunggongvirae</taxon>
        <taxon>Uroviricota</taxon>
        <taxon>Caudoviricetes</taxon>
        <taxon>Schitoviridae</taxon>
        <taxon>Oliverunavirus</taxon>
        <taxon>Oliverunavirus OLIVR1</taxon>
    </lineage>
</organism>
<evidence type="ECO:0000259" key="1">
    <source>
        <dbReference type="Pfam" id="PF13392"/>
    </source>
</evidence>
<dbReference type="EMBL" id="MT234338">
    <property type="protein sequence ID" value="QIW87253.1"/>
    <property type="molecule type" value="Genomic_DNA"/>
</dbReference>
<dbReference type="InterPro" id="IPR003615">
    <property type="entry name" value="HNH_nuc"/>
</dbReference>
<feature type="domain" description="HNH nuclease" evidence="1">
    <location>
        <begin position="60"/>
        <end position="104"/>
    </location>
</feature>
<protein>
    <submittedName>
        <fullName evidence="2">Homing endonuclease</fullName>
    </submittedName>
</protein>
<gene>
    <name evidence="2" type="ORF">Ab1vBOLIVR1_gp58</name>
</gene>
<reference evidence="2 3" key="1">
    <citation type="submission" date="2020-03" db="EMBL/GenBank/DDBJ databases">
        <authorList>
            <person name="Holtappels D."/>
            <person name="Bomans J.P.J."/>
            <person name="Lavigne R."/>
            <person name="Wagemans J."/>
        </authorList>
    </citation>
    <scope>NUCLEOTIDE SEQUENCE [LARGE SCALE GENOMIC DNA]</scope>
    <source>
        <strain evidence="2 3">OLIVR1</strain>
    </source>
</reference>
<dbReference type="InterPro" id="IPR044925">
    <property type="entry name" value="His-Me_finger_sf"/>
</dbReference>
<keyword evidence="2" id="KW-0255">Endonuclease</keyword>
<evidence type="ECO:0000313" key="3">
    <source>
        <dbReference type="Proteomes" id="UP000671973"/>
    </source>
</evidence>
<dbReference type="Proteomes" id="UP000671973">
    <property type="component" value="Segment"/>
</dbReference>
<keyword evidence="2" id="KW-0540">Nuclease</keyword>
<name>A0A858MRS3_9CAUD</name>
<dbReference type="Gene3D" id="3.90.75.10">
    <property type="entry name" value="Homing Intron 3 (I-ppo) Encoded Endonuclease, Chain A"/>
    <property type="match status" value="1"/>
</dbReference>